<evidence type="ECO:0000313" key="2">
    <source>
        <dbReference type="RefSeq" id="XP_020113547.1"/>
    </source>
</evidence>
<dbReference type="PANTHER" id="PTHR34222:SF100">
    <property type="entry name" value="CCHC-TYPE DOMAIN-CONTAINING PROTEIN"/>
    <property type="match status" value="1"/>
</dbReference>
<dbReference type="PANTHER" id="PTHR34222">
    <property type="entry name" value="GAG_PRE-INTEGRS DOMAIN-CONTAINING PROTEIN"/>
    <property type="match status" value="1"/>
</dbReference>
<accession>A0A6P5H0D9</accession>
<organism evidence="1 2">
    <name type="scientific">Ananas comosus</name>
    <name type="common">Pineapple</name>
    <name type="synonym">Ananas ananas</name>
    <dbReference type="NCBI Taxonomy" id="4615"/>
    <lineage>
        <taxon>Eukaryota</taxon>
        <taxon>Viridiplantae</taxon>
        <taxon>Streptophyta</taxon>
        <taxon>Embryophyta</taxon>
        <taxon>Tracheophyta</taxon>
        <taxon>Spermatophyta</taxon>
        <taxon>Magnoliopsida</taxon>
        <taxon>Liliopsida</taxon>
        <taxon>Poales</taxon>
        <taxon>Bromeliaceae</taxon>
        <taxon>Bromelioideae</taxon>
        <taxon>Ananas</taxon>
    </lineage>
</organism>
<name>A0A6P5H0D9_ANACO</name>
<dbReference type="OrthoDB" id="785696at2759"/>
<dbReference type="RefSeq" id="XP_020113547.1">
    <property type="nucleotide sequence ID" value="XM_020257958.1"/>
</dbReference>
<evidence type="ECO:0000313" key="1">
    <source>
        <dbReference type="Proteomes" id="UP000515123"/>
    </source>
</evidence>
<dbReference type="Proteomes" id="UP000515123">
    <property type="component" value="Linkage group 23"/>
</dbReference>
<gene>
    <name evidence="2" type="primary">LOC109727784</name>
</gene>
<keyword evidence="1" id="KW-1185">Reference proteome</keyword>
<protein>
    <submittedName>
        <fullName evidence="2">Uncharacterized protein LOC109727784 isoform X2</fullName>
    </submittedName>
</protein>
<dbReference type="GeneID" id="109727784"/>
<dbReference type="AlphaFoldDB" id="A0A6P5H0D9"/>
<proteinExistence type="predicted"/>
<reference evidence="2" key="2">
    <citation type="submission" date="2025-08" db="UniProtKB">
        <authorList>
            <consortium name="RefSeq"/>
        </authorList>
    </citation>
    <scope>IDENTIFICATION</scope>
    <source>
        <tissue evidence="2">Leaf</tissue>
    </source>
</reference>
<sequence length="125" mass="14251">MHDQRQLFQFLVRLRPKFEALRGQILDRSPLPMLDTALAQLIAEETRLRVLHSSKPSQATVLAAVSTADTSTSSISGLGIYALNTRSRRWFLSSCYSLWSVDYLGSSRSFHWATDWTCHRQVSHL</sequence>
<reference evidence="1" key="1">
    <citation type="journal article" date="2015" name="Nat. Genet.">
        <title>The pineapple genome and the evolution of CAM photosynthesis.</title>
        <authorList>
            <person name="Ming R."/>
            <person name="VanBuren R."/>
            <person name="Wai C.M."/>
            <person name="Tang H."/>
            <person name="Schatz M.C."/>
            <person name="Bowers J.E."/>
            <person name="Lyons E."/>
            <person name="Wang M.L."/>
            <person name="Chen J."/>
            <person name="Biggers E."/>
            <person name="Zhang J."/>
            <person name="Huang L."/>
            <person name="Zhang L."/>
            <person name="Miao W."/>
            <person name="Zhang J."/>
            <person name="Ye Z."/>
            <person name="Miao C."/>
            <person name="Lin Z."/>
            <person name="Wang H."/>
            <person name="Zhou H."/>
            <person name="Yim W.C."/>
            <person name="Priest H.D."/>
            <person name="Zheng C."/>
            <person name="Woodhouse M."/>
            <person name="Edger P.P."/>
            <person name="Guyot R."/>
            <person name="Guo H.B."/>
            <person name="Guo H."/>
            <person name="Zheng G."/>
            <person name="Singh R."/>
            <person name="Sharma A."/>
            <person name="Min X."/>
            <person name="Zheng Y."/>
            <person name="Lee H."/>
            <person name="Gurtowski J."/>
            <person name="Sedlazeck F.J."/>
            <person name="Harkess A."/>
            <person name="McKain M.R."/>
            <person name="Liao Z."/>
            <person name="Fang J."/>
            <person name="Liu J."/>
            <person name="Zhang X."/>
            <person name="Zhang Q."/>
            <person name="Hu W."/>
            <person name="Qin Y."/>
            <person name="Wang K."/>
            <person name="Chen L.Y."/>
            <person name="Shirley N."/>
            <person name="Lin Y.R."/>
            <person name="Liu L.Y."/>
            <person name="Hernandez A.G."/>
            <person name="Wright C.L."/>
            <person name="Bulone V."/>
            <person name="Tuskan G.A."/>
            <person name="Heath K."/>
            <person name="Zee F."/>
            <person name="Moore P.H."/>
            <person name="Sunkar R."/>
            <person name="Leebens-Mack J.H."/>
            <person name="Mockler T."/>
            <person name="Bennetzen J.L."/>
            <person name="Freeling M."/>
            <person name="Sankoff D."/>
            <person name="Paterson A.H."/>
            <person name="Zhu X."/>
            <person name="Yang X."/>
            <person name="Smith J.A."/>
            <person name="Cushman J.C."/>
            <person name="Paull R.E."/>
            <person name="Yu Q."/>
        </authorList>
    </citation>
    <scope>NUCLEOTIDE SEQUENCE [LARGE SCALE GENOMIC DNA]</scope>
    <source>
        <strain evidence="1">cv. F153</strain>
    </source>
</reference>